<feature type="non-terminal residue" evidence="1">
    <location>
        <position position="1"/>
    </location>
</feature>
<evidence type="ECO:0000313" key="2">
    <source>
        <dbReference type="Proteomes" id="UP001159427"/>
    </source>
</evidence>
<comment type="caution">
    <text evidence="1">The sequence shown here is derived from an EMBL/GenBank/DDBJ whole genome shotgun (WGS) entry which is preliminary data.</text>
</comment>
<dbReference type="Proteomes" id="UP001159427">
    <property type="component" value="Unassembled WGS sequence"/>
</dbReference>
<sequence length="75" mass="8031">GACFCWSSSLSYLETSLGAQVTQDINVMSLAYAKFGVLEVTETTTKVTIVAMVMSAKLVTAVKEAAVMIIMDFSQ</sequence>
<keyword evidence="2" id="KW-1185">Reference proteome</keyword>
<protein>
    <submittedName>
        <fullName evidence="1">Uncharacterized protein</fullName>
    </submittedName>
</protein>
<proteinExistence type="predicted"/>
<accession>A0ABN8LQP5</accession>
<gene>
    <name evidence="1" type="ORF">PEVE_00040859</name>
</gene>
<organism evidence="1 2">
    <name type="scientific">Porites evermanni</name>
    <dbReference type="NCBI Taxonomy" id="104178"/>
    <lineage>
        <taxon>Eukaryota</taxon>
        <taxon>Metazoa</taxon>
        <taxon>Cnidaria</taxon>
        <taxon>Anthozoa</taxon>
        <taxon>Hexacorallia</taxon>
        <taxon>Scleractinia</taxon>
        <taxon>Fungiina</taxon>
        <taxon>Poritidae</taxon>
        <taxon>Porites</taxon>
    </lineage>
</organism>
<reference evidence="1 2" key="1">
    <citation type="submission" date="2022-05" db="EMBL/GenBank/DDBJ databases">
        <authorList>
            <consortium name="Genoscope - CEA"/>
            <person name="William W."/>
        </authorList>
    </citation>
    <scope>NUCLEOTIDE SEQUENCE [LARGE SCALE GENOMIC DNA]</scope>
</reference>
<dbReference type="EMBL" id="CALNXI010000076">
    <property type="protein sequence ID" value="CAH3018019.1"/>
    <property type="molecule type" value="Genomic_DNA"/>
</dbReference>
<evidence type="ECO:0000313" key="1">
    <source>
        <dbReference type="EMBL" id="CAH3018019.1"/>
    </source>
</evidence>
<name>A0ABN8LQP5_9CNID</name>